<protein>
    <submittedName>
        <fullName evidence="2">Uncharacterized protein</fullName>
    </submittedName>
</protein>
<dbReference type="EMBL" id="RRYP01029755">
    <property type="protein sequence ID" value="TNV71562.1"/>
    <property type="molecule type" value="Genomic_DNA"/>
</dbReference>
<organism evidence="2 3">
    <name type="scientific">Halteria grandinella</name>
    <dbReference type="NCBI Taxonomy" id="5974"/>
    <lineage>
        <taxon>Eukaryota</taxon>
        <taxon>Sar</taxon>
        <taxon>Alveolata</taxon>
        <taxon>Ciliophora</taxon>
        <taxon>Intramacronucleata</taxon>
        <taxon>Spirotrichea</taxon>
        <taxon>Stichotrichia</taxon>
        <taxon>Sporadotrichida</taxon>
        <taxon>Halteriidae</taxon>
        <taxon>Halteria</taxon>
    </lineage>
</organism>
<proteinExistence type="predicted"/>
<evidence type="ECO:0000256" key="1">
    <source>
        <dbReference type="SAM" id="MobiDB-lite"/>
    </source>
</evidence>
<keyword evidence="3" id="KW-1185">Reference proteome</keyword>
<feature type="region of interest" description="Disordered" evidence="1">
    <location>
        <begin position="93"/>
        <end position="112"/>
    </location>
</feature>
<gene>
    <name evidence="2" type="ORF">FGO68_gene11365</name>
</gene>
<evidence type="ECO:0000313" key="3">
    <source>
        <dbReference type="Proteomes" id="UP000785679"/>
    </source>
</evidence>
<dbReference type="AlphaFoldDB" id="A0A8J8NAZ6"/>
<reference evidence="2" key="1">
    <citation type="submission" date="2019-06" db="EMBL/GenBank/DDBJ databases">
        <authorList>
            <person name="Zheng W."/>
        </authorList>
    </citation>
    <scope>NUCLEOTIDE SEQUENCE</scope>
    <source>
        <strain evidence="2">QDHG01</strain>
    </source>
</reference>
<dbReference type="Proteomes" id="UP000785679">
    <property type="component" value="Unassembled WGS sequence"/>
</dbReference>
<accession>A0A8J8NAZ6</accession>
<sequence>MNAILMVHRSHDRNMIHDTSLIRQAVTHPDTGHLSRDRRIAPPIFGRGVGLRVIGFLLTQAPVGPEDDDRLTTWLLTRDFRIVCPHRLQAQQIRQRQTKSWRADAQQGSAIQ</sequence>
<evidence type="ECO:0000313" key="2">
    <source>
        <dbReference type="EMBL" id="TNV71562.1"/>
    </source>
</evidence>
<name>A0A8J8NAZ6_HALGN</name>
<comment type="caution">
    <text evidence="2">The sequence shown here is derived from an EMBL/GenBank/DDBJ whole genome shotgun (WGS) entry which is preliminary data.</text>
</comment>